<organism evidence="1 2">
    <name type="scientific">Silvimonas terrae</name>
    <dbReference type="NCBI Taxonomy" id="300266"/>
    <lineage>
        <taxon>Bacteria</taxon>
        <taxon>Pseudomonadati</taxon>
        <taxon>Pseudomonadota</taxon>
        <taxon>Betaproteobacteria</taxon>
        <taxon>Neisseriales</taxon>
        <taxon>Chitinibacteraceae</taxon>
        <taxon>Silvimonas</taxon>
    </lineage>
</organism>
<dbReference type="EC" id="2.7.1.58" evidence="1"/>
<dbReference type="GO" id="GO:0008671">
    <property type="term" value="F:2-dehydro-3-deoxygalactonokinase activity"/>
    <property type="evidence" value="ECO:0007669"/>
    <property type="project" value="UniProtKB-EC"/>
</dbReference>
<dbReference type="Proteomes" id="UP000543030">
    <property type="component" value="Unassembled WGS sequence"/>
</dbReference>
<keyword evidence="1" id="KW-0418">Kinase</keyword>
<dbReference type="InterPro" id="IPR042258">
    <property type="entry name" value="DGOK_N"/>
</dbReference>
<gene>
    <name evidence="1" type="ORF">HNQ50_000587</name>
</gene>
<reference evidence="1 2" key="1">
    <citation type="submission" date="2020-08" db="EMBL/GenBank/DDBJ databases">
        <title>Genomic Encyclopedia of Type Strains, Phase IV (KMG-IV): sequencing the most valuable type-strain genomes for metagenomic binning, comparative biology and taxonomic classification.</title>
        <authorList>
            <person name="Goeker M."/>
        </authorList>
    </citation>
    <scope>NUCLEOTIDE SEQUENCE [LARGE SCALE GENOMIC DNA]</scope>
    <source>
        <strain evidence="1 2">DSM 18233</strain>
    </source>
</reference>
<dbReference type="EMBL" id="JACHHN010000001">
    <property type="protein sequence ID" value="MBB5189877.1"/>
    <property type="molecule type" value="Genomic_DNA"/>
</dbReference>
<proteinExistence type="predicted"/>
<dbReference type="InterPro" id="IPR007729">
    <property type="entry name" value="DGOK"/>
</dbReference>
<dbReference type="Gene3D" id="3.30.420.300">
    <property type="entry name" value="2-keto-3-deoxy-galactonokinase, substrate binding domain"/>
    <property type="match status" value="1"/>
</dbReference>
<evidence type="ECO:0000313" key="1">
    <source>
        <dbReference type="EMBL" id="MBB5189877.1"/>
    </source>
</evidence>
<dbReference type="AlphaFoldDB" id="A0A840RAE1"/>
<comment type="caution">
    <text evidence="1">The sequence shown here is derived from an EMBL/GenBank/DDBJ whole genome shotgun (WGS) entry which is preliminary data.</text>
</comment>
<dbReference type="RefSeq" id="WP_184097351.1">
    <property type="nucleotide sequence ID" value="NZ_JACHHN010000001.1"/>
</dbReference>
<name>A0A840RAE1_9NEIS</name>
<keyword evidence="1" id="KW-0808">Transferase</keyword>
<dbReference type="InterPro" id="IPR042257">
    <property type="entry name" value="DGOK_C"/>
</dbReference>
<keyword evidence="2" id="KW-1185">Reference proteome</keyword>
<accession>A0A840RAE1</accession>
<dbReference type="Gene3D" id="3.30.420.310">
    <property type="entry name" value="2-keto-3-deoxy-galactonokinase, C-terminal domain"/>
    <property type="match status" value="1"/>
</dbReference>
<protein>
    <submittedName>
        <fullName evidence="1">2-dehydro-3-deoxygalactonokinase</fullName>
        <ecNumber evidence="1">2.7.1.58</ecNumber>
    </submittedName>
</protein>
<dbReference type="Pfam" id="PF05035">
    <property type="entry name" value="DGOK"/>
    <property type="match status" value="1"/>
</dbReference>
<dbReference type="GO" id="GO:0034194">
    <property type="term" value="P:D-galactonate catabolic process"/>
    <property type="evidence" value="ECO:0007669"/>
    <property type="project" value="InterPro"/>
</dbReference>
<evidence type="ECO:0000313" key="2">
    <source>
        <dbReference type="Proteomes" id="UP000543030"/>
    </source>
</evidence>
<sequence>MNTTHWIAIDWGTTNFRAFLIDGAGAVTARTAESLGLLQVKDRDFAGTLARLLQPWLASNPQLPVLMAGMVGSRNGWLEVPYMSTPCALSALARHVVTVPWQARALIIPGITGMSLGGQPDVMRGEEVQLLGLTQLQTRPHCTAILPGTHSKHAQLVGDTLQSFATFMTGELFSLLSKHSILGRGLPPQTDDESAFVSGVLAARKDPELSRLLFSVRTRLLAGLLPAPAVHSYLSGLLLGAELAGLPADTHAWVIGAPALCERYQLAAQHLGMQLEFADGDDCFIAGMRHLHSLLEPVTGSCS</sequence>
<dbReference type="CDD" id="cd24012">
    <property type="entry name" value="ASKHA_NBD_KDGal-kinase"/>
    <property type="match status" value="1"/>
</dbReference>